<evidence type="ECO:0000313" key="3">
    <source>
        <dbReference type="Proteomes" id="UP000315724"/>
    </source>
</evidence>
<accession>A0A517QH07</accession>
<gene>
    <name evidence="2" type="ORF">Mal48_01240</name>
</gene>
<evidence type="ECO:0000256" key="1">
    <source>
        <dbReference type="SAM" id="MobiDB-lite"/>
    </source>
</evidence>
<dbReference type="Proteomes" id="UP000315724">
    <property type="component" value="Chromosome"/>
</dbReference>
<dbReference type="OrthoDB" id="258179at2"/>
<evidence type="ECO:0000313" key="2">
    <source>
        <dbReference type="EMBL" id="QDT30895.1"/>
    </source>
</evidence>
<feature type="region of interest" description="Disordered" evidence="1">
    <location>
        <begin position="316"/>
        <end position="344"/>
    </location>
</feature>
<keyword evidence="3" id="KW-1185">Reference proteome</keyword>
<dbReference type="KEGG" id="tpol:Mal48_01240"/>
<proteinExistence type="predicted"/>
<sequence>MSRWSVRVFIVFFCSWGTLTPLHAQSYEGLLKFVPDDANTVALLRVHDFINSPLGVKEDWKKKHETEHLNGGVAIPPWVNVLLRTSYVRPGHGGGDWTSVLTVLPEGIDFKKIAKETGNELQEINSHPVFFSQKRNGYFVQFQGENQERILGGIVPASRQDVSRWISESAEEETTKLDEYLAQAIDDSSSQIILAISMKDMLDPVHIRYRLSGSKALENNTQARTALTLDFQSLQGVRLAVQVKESTQAEIRLDFDRTIGPESEHIKSLLVEFLNDAGSALDELENAGVETRGKSVILTMPLSGESLRRILSLVTSVSPPSASGPQTKTPEPPKPEIEPKSQGASGIDVKASLKYYRAVNHNVDDMEKAYKRINNYRQTAQWHDNFAKRIDELPIENVDPELLDYGQKMSSYLRSLGASLRGMGLKVDALNHSITYKVEQKPMYRNGYDWWYGGAWTAYGPYNYGRPMKTEVDTNLNQVRTKQADIVAKTQPDRDKIWQIINEERSTTRRAMVAKYGSDFQK</sequence>
<name>A0A517QH07_9PLAN</name>
<dbReference type="AlphaFoldDB" id="A0A517QH07"/>
<reference evidence="2 3" key="1">
    <citation type="submission" date="2019-02" db="EMBL/GenBank/DDBJ databases">
        <title>Deep-cultivation of Planctomycetes and their phenomic and genomic characterization uncovers novel biology.</title>
        <authorList>
            <person name="Wiegand S."/>
            <person name="Jogler M."/>
            <person name="Boedeker C."/>
            <person name="Pinto D."/>
            <person name="Vollmers J."/>
            <person name="Rivas-Marin E."/>
            <person name="Kohn T."/>
            <person name="Peeters S.H."/>
            <person name="Heuer A."/>
            <person name="Rast P."/>
            <person name="Oberbeckmann S."/>
            <person name="Bunk B."/>
            <person name="Jeske O."/>
            <person name="Meyerdierks A."/>
            <person name="Storesund J.E."/>
            <person name="Kallscheuer N."/>
            <person name="Luecker S."/>
            <person name="Lage O.M."/>
            <person name="Pohl T."/>
            <person name="Merkel B.J."/>
            <person name="Hornburger P."/>
            <person name="Mueller R.-W."/>
            <person name="Bruemmer F."/>
            <person name="Labrenz M."/>
            <person name="Spormann A.M."/>
            <person name="Op den Camp H."/>
            <person name="Overmann J."/>
            <person name="Amann R."/>
            <person name="Jetten M.S.M."/>
            <person name="Mascher T."/>
            <person name="Medema M.H."/>
            <person name="Devos D.P."/>
            <person name="Kaster A.-K."/>
            <person name="Ovreas L."/>
            <person name="Rohde M."/>
            <person name="Galperin M.Y."/>
            <person name="Jogler C."/>
        </authorList>
    </citation>
    <scope>NUCLEOTIDE SEQUENCE [LARGE SCALE GENOMIC DNA]</scope>
    <source>
        <strain evidence="2 3">Mal48</strain>
    </source>
</reference>
<dbReference type="EMBL" id="CP036267">
    <property type="protein sequence ID" value="QDT30895.1"/>
    <property type="molecule type" value="Genomic_DNA"/>
</dbReference>
<protein>
    <submittedName>
        <fullName evidence="2">Uncharacterized protein</fullName>
    </submittedName>
</protein>
<organism evidence="2 3">
    <name type="scientific">Thalassoglobus polymorphus</name>
    <dbReference type="NCBI Taxonomy" id="2527994"/>
    <lineage>
        <taxon>Bacteria</taxon>
        <taxon>Pseudomonadati</taxon>
        <taxon>Planctomycetota</taxon>
        <taxon>Planctomycetia</taxon>
        <taxon>Planctomycetales</taxon>
        <taxon>Planctomycetaceae</taxon>
        <taxon>Thalassoglobus</taxon>
    </lineage>
</organism>
<dbReference type="RefSeq" id="WP_145195154.1">
    <property type="nucleotide sequence ID" value="NZ_CP036267.1"/>
</dbReference>